<protein>
    <submittedName>
        <fullName evidence="4">NAD-dependent epimerase/dehydratase family protein</fullName>
    </submittedName>
</protein>
<dbReference type="Proteomes" id="UP000321272">
    <property type="component" value="Chromosome"/>
</dbReference>
<dbReference type="EMBL" id="CP042382">
    <property type="protein sequence ID" value="QEA40887.1"/>
    <property type="molecule type" value="Genomic_DNA"/>
</dbReference>
<feature type="domain" description="NAD-dependent epimerase/dehydratase" evidence="3">
    <location>
        <begin position="8"/>
        <end position="232"/>
    </location>
</feature>
<dbReference type="SUPFAM" id="SSF51735">
    <property type="entry name" value="NAD(P)-binding Rossmann-fold domains"/>
    <property type="match status" value="1"/>
</dbReference>
<proteinExistence type="inferred from homology"/>
<dbReference type="Gene3D" id="3.90.25.10">
    <property type="entry name" value="UDP-galactose 4-epimerase, domain 1"/>
    <property type="match status" value="1"/>
</dbReference>
<name>A0A5B8SXM6_9GAMM</name>
<dbReference type="OrthoDB" id="9803010at2"/>
<keyword evidence="5" id="KW-1185">Reference proteome</keyword>
<reference evidence="4 5" key="1">
    <citation type="submission" date="2019-06" db="EMBL/GenBank/DDBJ databases">
        <title>Genome analyses of bacteria isolated from kimchi.</title>
        <authorList>
            <person name="Lee S."/>
            <person name="Ahn S."/>
            <person name="Roh S."/>
        </authorList>
    </citation>
    <scope>NUCLEOTIDE SEQUENCE [LARGE SCALE GENOMIC DNA]</scope>
    <source>
        <strain evidence="4 5">CBA4606</strain>
    </source>
</reference>
<comment type="similarity">
    <text evidence="2">Belongs to the NAD(P)-dependent epimerase/dehydratase family.</text>
</comment>
<dbReference type="Pfam" id="PF01370">
    <property type="entry name" value="Epimerase"/>
    <property type="match status" value="1"/>
</dbReference>
<dbReference type="InterPro" id="IPR001509">
    <property type="entry name" value="Epimerase_deHydtase"/>
</dbReference>
<dbReference type="Gene3D" id="3.40.50.720">
    <property type="entry name" value="NAD(P)-binding Rossmann-like Domain"/>
    <property type="match status" value="1"/>
</dbReference>
<evidence type="ECO:0000313" key="4">
    <source>
        <dbReference type="EMBL" id="QEA40887.1"/>
    </source>
</evidence>
<evidence type="ECO:0000256" key="1">
    <source>
        <dbReference type="ARBA" id="ARBA00005125"/>
    </source>
</evidence>
<evidence type="ECO:0000256" key="2">
    <source>
        <dbReference type="ARBA" id="ARBA00007637"/>
    </source>
</evidence>
<accession>A0A5B8SXM6</accession>
<evidence type="ECO:0000259" key="3">
    <source>
        <dbReference type="Pfam" id="PF01370"/>
    </source>
</evidence>
<dbReference type="PANTHER" id="PTHR43000">
    <property type="entry name" value="DTDP-D-GLUCOSE 4,6-DEHYDRATASE-RELATED"/>
    <property type="match status" value="1"/>
</dbReference>
<evidence type="ECO:0000313" key="5">
    <source>
        <dbReference type="Proteomes" id="UP000321272"/>
    </source>
</evidence>
<comment type="pathway">
    <text evidence="1">Bacterial outer membrane biogenesis; LPS O-antigen biosynthesis.</text>
</comment>
<dbReference type="AlphaFoldDB" id="A0A5B8SXM6"/>
<dbReference type="InterPro" id="IPR036291">
    <property type="entry name" value="NAD(P)-bd_dom_sf"/>
</dbReference>
<organism evidence="4 5">
    <name type="scientific">Pistricoccus aurantiacus</name>
    <dbReference type="NCBI Taxonomy" id="1883414"/>
    <lineage>
        <taxon>Bacteria</taxon>
        <taxon>Pseudomonadati</taxon>
        <taxon>Pseudomonadota</taxon>
        <taxon>Gammaproteobacteria</taxon>
        <taxon>Oceanospirillales</taxon>
        <taxon>Halomonadaceae</taxon>
        <taxon>Pistricoccus</taxon>
    </lineage>
</organism>
<gene>
    <name evidence="4" type="ORF">FGL86_09585</name>
</gene>
<dbReference type="KEGG" id="paur:FGL86_09585"/>
<sequence>MVMRKESILITGGAGFIGSHTVEQLLEEGHAVRVLDNFSSGKRSNLPDHPRLEIHEGDICRRDDVRAAMQDIDRCLHLAAQVSVAFSLEHPDLSAVQNINGTVNVMHAARIHGIKRLVFASSAAIYGVPQQLPLTEDSAVAPLSPYGLEKSVNEQYAMLMTQLHDMPMLGLRYFNIYGPRQDPKSPYAGVISLFVDRLTAGQAPQIYGDGQQTRDFVFVKDIARANSAALFSTHRGVCNVATGGRVSLLELLDNLQKLLGTSLQAEFLAARAGDIQHSQGCPQRLGEWLNLIPRWSLDDGLRELLQARPSTHDSNAI</sequence>